<dbReference type="InterPro" id="IPR040256">
    <property type="entry name" value="At4g02000-like"/>
</dbReference>
<dbReference type="PROSITE" id="PS50158">
    <property type="entry name" value="ZF_CCHC"/>
    <property type="match status" value="1"/>
</dbReference>
<accession>A0AA88DYJ6</accession>
<reference evidence="3" key="1">
    <citation type="submission" date="2023-07" db="EMBL/GenBank/DDBJ databases">
        <title>draft genome sequence of fig (Ficus carica).</title>
        <authorList>
            <person name="Takahashi T."/>
            <person name="Nishimura K."/>
        </authorList>
    </citation>
    <scope>NUCLEOTIDE SEQUENCE</scope>
</reference>
<dbReference type="InterPro" id="IPR001878">
    <property type="entry name" value="Znf_CCHC"/>
</dbReference>
<evidence type="ECO:0000256" key="1">
    <source>
        <dbReference type="PROSITE-ProRule" id="PRU00047"/>
    </source>
</evidence>
<evidence type="ECO:0000313" key="3">
    <source>
        <dbReference type="EMBL" id="GMN64048.1"/>
    </source>
</evidence>
<keyword evidence="4" id="KW-1185">Reference proteome</keyword>
<dbReference type="PANTHER" id="PTHR31286">
    <property type="entry name" value="GLYCINE-RICH CELL WALL STRUCTURAL PROTEIN 1.8-LIKE"/>
    <property type="match status" value="1"/>
</dbReference>
<protein>
    <recommendedName>
        <fullName evidence="2">CCHC-type domain-containing protein</fullName>
    </recommendedName>
</protein>
<dbReference type="EMBL" id="BTGU01000166">
    <property type="protein sequence ID" value="GMN64048.1"/>
    <property type="molecule type" value="Genomic_DNA"/>
</dbReference>
<sequence length="315" mass="34904">MEEMLGRLSTFSITEEEAKVIGIYDEGTFMSTMDKLWGAEGDLSIQEIDRDIFLFSFEKEQGRAKVYGGITGVFTCFWIRVFNLSYDGMIWEIGKRIGNGIGKFIDVVSDKNGRCPGIYMRLRAQIESLSLSGGVLRCNLGVMAQRSGRFSNTRWVPDLCFGCGRIGHGRLECVDAKVKNIKASDRLLYSPELRVDTRSLRSGKVGGSHPINFWGVKSIVGVESTVQVPSPSSVSLLDRSEEIHGTVHIARCEKGGLVFSIGGSEPVKKNVGKWKKEARLKGNNGSASSSPMKQKTVKRIWVGRCQFCWGKTLID</sequence>
<keyword evidence="1" id="KW-0862">Zinc</keyword>
<dbReference type="GO" id="GO:0008270">
    <property type="term" value="F:zinc ion binding"/>
    <property type="evidence" value="ECO:0007669"/>
    <property type="project" value="UniProtKB-KW"/>
</dbReference>
<evidence type="ECO:0000259" key="2">
    <source>
        <dbReference type="PROSITE" id="PS50158"/>
    </source>
</evidence>
<dbReference type="PANTHER" id="PTHR31286:SF167">
    <property type="entry name" value="OS09G0268800 PROTEIN"/>
    <property type="match status" value="1"/>
</dbReference>
<evidence type="ECO:0000313" key="4">
    <source>
        <dbReference type="Proteomes" id="UP001187192"/>
    </source>
</evidence>
<proteinExistence type="predicted"/>
<gene>
    <name evidence="3" type="ORF">TIFTF001_033116</name>
</gene>
<dbReference type="Proteomes" id="UP001187192">
    <property type="component" value="Unassembled WGS sequence"/>
</dbReference>
<organism evidence="3 4">
    <name type="scientific">Ficus carica</name>
    <name type="common">Common fig</name>
    <dbReference type="NCBI Taxonomy" id="3494"/>
    <lineage>
        <taxon>Eukaryota</taxon>
        <taxon>Viridiplantae</taxon>
        <taxon>Streptophyta</taxon>
        <taxon>Embryophyta</taxon>
        <taxon>Tracheophyta</taxon>
        <taxon>Spermatophyta</taxon>
        <taxon>Magnoliopsida</taxon>
        <taxon>eudicotyledons</taxon>
        <taxon>Gunneridae</taxon>
        <taxon>Pentapetalae</taxon>
        <taxon>rosids</taxon>
        <taxon>fabids</taxon>
        <taxon>Rosales</taxon>
        <taxon>Moraceae</taxon>
        <taxon>Ficeae</taxon>
        <taxon>Ficus</taxon>
    </lineage>
</organism>
<name>A0AA88DYJ6_FICCA</name>
<keyword evidence="1" id="KW-0479">Metal-binding</keyword>
<dbReference type="AlphaFoldDB" id="A0AA88DYJ6"/>
<comment type="caution">
    <text evidence="3">The sequence shown here is derived from an EMBL/GenBank/DDBJ whole genome shotgun (WGS) entry which is preliminary data.</text>
</comment>
<keyword evidence="1" id="KW-0863">Zinc-finger</keyword>
<feature type="domain" description="CCHC-type" evidence="2">
    <location>
        <begin position="160"/>
        <end position="173"/>
    </location>
</feature>
<dbReference type="GO" id="GO:0003676">
    <property type="term" value="F:nucleic acid binding"/>
    <property type="evidence" value="ECO:0007669"/>
    <property type="project" value="InterPro"/>
</dbReference>